<dbReference type="Proteomes" id="UP000295727">
    <property type="component" value="Chromosome 4"/>
</dbReference>
<keyword evidence="6" id="KW-1185">Reference proteome</keyword>
<keyword evidence="2" id="KW-0238">DNA-binding</keyword>
<keyword evidence="1" id="KW-0805">Transcription regulation</keyword>
<dbReference type="InterPro" id="IPR000835">
    <property type="entry name" value="HTH_MarR-typ"/>
</dbReference>
<dbReference type="PANTHER" id="PTHR33164:SF43">
    <property type="entry name" value="HTH-TYPE TRANSCRIPTIONAL REPRESSOR YETL"/>
    <property type="match status" value="1"/>
</dbReference>
<protein>
    <submittedName>
        <fullName evidence="5">MarR family transcriptional regulator</fullName>
    </submittedName>
</protein>
<name>A0A4P7D4G2_9BURK</name>
<dbReference type="PROSITE" id="PS01117">
    <property type="entry name" value="HTH_MARR_1"/>
    <property type="match status" value="1"/>
</dbReference>
<dbReference type="InterPro" id="IPR039422">
    <property type="entry name" value="MarR/SlyA-like"/>
</dbReference>
<evidence type="ECO:0000259" key="4">
    <source>
        <dbReference type="PROSITE" id="PS50995"/>
    </source>
</evidence>
<reference evidence="5 6" key="1">
    <citation type="submission" date="2019-03" db="EMBL/GenBank/DDBJ databases">
        <title>Paraburkholderia sp. 7MH5, isolated from subtropical forest soil.</title>
        <authorList>
            <person name="Gao Z.-H."/>
            <person name="Qiu L.-H."/>
        </authorList>
    </citation>
    <scope>NUCLEOTIDE SEQUENCE [LARGE SCALE GENOMIC DNA]</scope>
    <source>
        <strain evidence="5 6">7MH5</strain>
    </source>
</reference>
<dbReference type="OrthoDB" id="9787636at2"/>
<dbReference type="GO" id="GO:0003677">
    <property type="term" value="F:DNA binding"/>
    <property type="evidence" value="ECO:0007669"/>
    <property type="project" value="UniProtKB-KW"/>
</dbReference>
<organism evidence="5 6">
    <name type="scientific">Paraburkholderia pallida</name>
    <dbReference type="NCBI Taxonomy" id="2547399"/>
    <lineage>
        <taxon>Bacteria</taxon>
        <taxon>Pseudomonadati</taxon>
        <taxon>Pseudomonadota</taxon>
        <taxon>Betaproteobacteria</taxon>
        <taxon>Burkholderiales</taxon>
        <taxon>Burkholderiaceae</taxon>
        <taxon>Paraburkholderia</taxon>
    </lineage>
</organism>
<dbReference type="Pfam" id="PF12802">
    <property type="entry name" value="MarR_2"/>
    <property type="match status" value="1"/>
</dbReference>
<accession>A0A4P7D4G2</accession>
<dbReference type="AlphaFoldDB" id="A0A4P7D4G2"/>
<dbReference type="Gene3D" id="1.10.10.10">
    <property type="entry name" value="Winged helix-like DNA-binding domain superfamily/Winged helix DNA-binding domain"/>
    <property type="match status" value="1"/>
</dbReference>
<dbReference type="EMBL" id="CP038151">
    <property type="protein sequence ID" value="QBR03671.1"/>
    <property type="molecule type" value="Genomic_DNA"/>
</dbReference>
<feature type="domain" description="HTH marR-type" evidence="4">
    <location>
        <begin position="34"/>
        <end position="168"/>
    </location>
</feature>
<dbReference type="InterPro" id="IPR036390">
    <property type="entry name" value="WH_DNA-bd_sf"/>
</dbReference>
<dbReference type="InterPro" id="IPR023187">
    <property type="entry name" value="Tscrpt_reg_MarR-type_CS"/>
</dbReference>
<dbReference type="PRINTS" id="PR00598">
    <property type="entry name" value="HTHMARR"/>
</dbReference>
<dbReference type="PANTHER" id="PTHR33164">
    <property type="entry name" value="TRANSCRIPTIONAL REGULATOR, MARR FAMILY"/>
    <property type="match status" value="1"/>
</dbReference>
<sequence length="179" mass="20446">MTKKDPQIKHGQYALPPAWTERYHRMYPELPPEIFDAIYALRRTAQRVDNAFSAWLSNTDLTPAKMGLLMLVWAAGDEPVTFSQLGNQLSVTRATISGLVDGLVKDDFVVRVEDLVDRRNLRVKLSTQGRRRLKRIMDDHCRRLTFAFGRMDATELTMLTQLLNQLADRAEAISESTPL</sequence>
<keyword evidence="3" id="KW-0804">Transcription</keyword>
<dbReference type="InterPro" id="IPR036388">
    <property type="entry name" value="WH-like_DNA-bd_sf"/>
</dbReference>
<dbReference type="PROSITE" id="PS50995">
    <property type="entry name" value="HTH_MARR_2"/>
    <property type="match status" value="1"/>
</dbReference>
<evidence type="ECO:0000313" key="5">
    <source>
        <dbReference type="EMBL" id="QBR03671.1"/>
    </source>
</evidence>
<dbReference type="GO" id="GO:0003700">
    <property type="term" value="F:DNA-binding transcription factor activity"/>
    <property type="evidence" value="ECO:0007669"/>
    <property type="project" value="InterPro"/>
</dbReference>
<evidence type="ECO:0000313" key="6">
    <source>
        <dbReference type="Proteomes" id="UP000295727"/>
    </source>
</evidence>
<dbReference type="SUPFAM" id="SSF46785">
    <property type="entry name" value="Winged helix' DNA-binding domain"/>
    <property type="match status" value="1"/>
</dbReference>
<proteinExistence type="predicted"/>
<gene>
    <name evidence="5" type="ORF">E1956_41935</name>
</gene>
<evidence type="ECO:0000256" key="1">
    <source>
        <dbReference type="ARBA" id="ARBA00023015"/>
    </source>
</evidence>
<evidence type="ECO:0000256" key="2">
    <source>
        <dbReference type="ARBA" id="ARBA00023125"/>
    </source>
</evidence>
<dbReference type="KEGG" id="ppai:E1956_41935"/>
<evidence type="ECO:0000256" key="3">
    <source>
        <dbReference type="ARBA" id="ARBA00023163"/>
    </source>
</evidence>
<dbReference type="GO" id="GO:0006950">
    <property type="term" value="P:response to stress"/>
    <property type="evidence" value="ECO:0007669"/>
    <property type="project" value="TreeGrafter"/>
</dbReference>
<dbReference type="RefSeq" id="WP_134759309.1">
    <property type="nucleotide sequence ID" value="NZ_CP038151.1"/>
</dbReference>
<dbReference type="SMART" id="SM00347">
    <property type="entry name" value="HTH_MARR"/>
    <property type="match status" value="1"/>
</dbReference>